<evidence type="ECO:0000313" key="2">
    <source>
        <dbReference type="Proteomes" id="UP000028838"/>
    </source>
</evidence>
<reference evidence="1 2" key="1">
    <citation type="submission" date="2014-07" db="EMBL/GenBank/DDBJ databases">
        <authorList>
            <person name="Sibley D."/>
            <person name="Venepally P."/>
            <person name="Karamycheva S."/>
            <person name="Hadjithomas M."/>
            <person name="Khan A."/>
            <person name="Brunk B."/>
            <person name="Roos D."/>
            <person name="Caler E."/>
            <person name="Lorenzi H."/>
        </authorList>
    </citation>
    <scope>NUCLEOTIDE SEQUENCE [LARGE SCALE GENOMIC DNA]</scope>
    <source>
        <strain evidence="1 2">FOU</strain>
    </source>
</reference>
<dbReference type="SUPFAM" id="SSF48371">
    <property type="entry name" value="ARM repeat"/>
    <property type="match status" value="1"/>
</dbReference>
<name>A0A086KQ72_TOXGO</name>
<comment type="caution">
    <text evidence="1">The sequence shown here is derived from an EMBL/GenBank/DDBJ whole genome shotgun (WGS) entry which is preliminary data.</text>
</comment>
<dbReference type="InterPro" id="IPR016024">
    <property type="entry name" value="ARM-type_fold"/>
</dbReference>
<dbReference type="VEuPathDB" id="ToxoDB:TGFOU_295040A"/>
<protein>
    <submittedName>
        <fullName evidence="1">HEAT repeat-containing protein</fullName>
    </submittedName>
</protein>
<dbReference type="Proteomes" id="UP000028838">
    <property type="component" value="Unassembled WGS sequence"/>
</dbReference>
<gene>
    <name evidence="1" type="ORF">TGFOU_295040A</name>
</gene>
<dbReference type="InterPro" id="IPR011989">
    <property type="entry name" value="ARM-like"/>
</dbReference>
<proteinExistence type="predicted"/>
<evidence type="ECO:0000313" key="1">
    <source>
        <dbReference type="EMBL" id="KFG46540.1"/>
    </source>
</evidence>
<dbReference type="EMBL" id="AEYH02001816">
    <property type="protein sequence ID" value="KFG46540.1"/>
    <property type="molecule type" value="Genomic_DNA"/>
</dbReference>
<feature type="non-terminal residue" evidence="1">
    <location>
        <position position="128"/>
    </location>
</feature>
<dbReference type="Gene3D" id="1.25.10.10">
    <property type="entry name" value="Leucine-rich Repeat Variant"/>
    <property type="match status" value="1"/>
</dbReference>
<dbReference type="AlphaFoldDB" id="A0A086KQ72"/>
<accession>A0A086KQ72</accession>
<sequence length="128" mass="13956">MATAGQTDEGDRASLQLMQQLLVSTLDPRQQVREQAEQQLVGARDGDFSLFLISLARVLDAQLSADPLQVQEQLLAKQIAAVTFKNCISAKDVVLDSAAADKWRAVAEAAKQAMRLQLLAAIKTEHIQ</sequence>
<organism evidence="1 2">
    <name type="scientific">Toxoplasma gondii FOU</name>
    <dbReference type="NCBI Taxonomy" id="943167"/>
    <lineage>
        <taxon>Eukaryota</taxon>
        <taxon>Sar</taxon>
        <taxon>Alveolata</taxon>
        <taxon>Apicomplexa</taxon>
        <taxon>Conoidasida</taxon>
        <taxon>Coccidia</taxon>
        <taxon>Eucoccidiorida</taxon>
        <taxon>Eimeriorina</taxon>
        <taxon>Sarcocystidae</taxon>
        <taxon>Toxoplasma</taxon>
    </lineage>
</organism>